<dbReference type="GO" id="GO:0005886">
    <property type="term" value="C:plasma membrane"/>
    <property type="evidence" value="ECO:0007669"/>
    <property type="project" value="UniProtKB-SubCell"/>
</dbReference>
<evidence type="ECO:0000256" key="15">
    <source>
        <dbReference type="ARBA" id="ARBA00023180"/>
    </source>
</evidence>
<evidence type="ECO:0000313" key="20">
    <source>
        <dbReference type="Proteomes" id="UP000077755"/>
    </source>
</evidence>
<evidence type="ECO:0000256" key="17">
    <source>
        <dbReference type="SAM" id="Phobius"/>
    </source>
</evidence>
<dbReference type="GO" id="GO:0004674">
    <property type="term" value="F:protein serine/threonine kinase activity"/>
    <property type="evidence" value="ECO:0007669"/>
    <property type="project" value="UniProtKB-KW"/>
</dbReference>
<keyword evidence="5" id="KW-0723">Serine/threonine-protein kinase</keyword>
<dbReference type="FunFam" id="1.10.510.10:FF:000252">
    <property type="entry name" value="Receptor-like protein kinase FERONIA"/>
    <property type="match status" value="1"/>
</dbReference>
<evidence type="ECO:0000256" key="10">
    <source>
        <dbReference type="ARBA" id="ARBA00022777"/>
    </source>
</evidence>
<evidence type="ECO:0000256" key="9">
    <source>
        <dbReference type="ARBA" id="ARBA00022741"/>
    </source>
</evidence>
<dbReference type="CDD" id="cd14066">
    <property type="entry name" value="STKc_IRAK"/>
    <property type="match status" value="1"/>
</dbReference>
<dbReference type="GO" id="GO:0005524">
    <property type="term" value="F:ATP binding"/>
    <property type="evidence" value="ECO:0007669"/>
    <property type="project" value="UniProtKB-UniRule"/>
</dbReference>
<evidence type="ECO:0000256" key="2">
    <source>
        <dbReference type="ARBA" id="ARBA00008536"/>
    </source>
</evidence>
<dbReference type="GO" id="GO:0002229">
    <property type="term" value="P:defense response to oomycetes"/>
    <property type="evidence" value="ECO:0007669"/>
    <property type="project" value="UniProtKB-ARBA"/>
</dbReference>
<keyword evidence="13 17" id="KW-0472">Membrane</keyword>
<reference evidence="19" key="2">
    <citation type="submission" date="2022-03" db="EMBL/GenBank/DDBJ databases">
        <title>Draft title - Genomic analysis of global carrot germplasm unveils the trajectory of domestication and the origin of high carotenoid orange carrot.</title>
        <authorList>
            <person name="Iorizzo M."/>
            <person name="Ellison S."/>
            <person name="Senalik D."/>
            <person name="Macko-Podgorni A."/>
            <person name="Grzebelus D."/>
            <person name="Bostan H."/>
            <person name="Rolling W."/>
            <person name="Curaba J."/>
            <person name="Simon P."/>
        </authorList>
    </citation>
    <scope>NUCLEOTIDE SEQUENCE</scope>
    <source>
        <tissue evidence="19">Leaf</tissue>
    </source>
</reference>
<evidence type="ECO:0000256" key="12">
    <source>
        <dbReference type="ARBA" id="ARBA00022989"/>
    </source>
</evidence>
<keyword evidence="12 17" id="KW-1133">Transmembrane helix</keyword>
<evidence type="ECO:0000256" key="8">
    <source>
        <dbReference type="ARBA" id="ARBA00022729"/>
    </source>
</evidence>
<keyword evidence="6" id="KW-0808">Transferase</keyword>
<dbReference type="Pfam" id="PF07714">
    <property type="entry name" value="PK_Tyr_Ser-Thr"/>
    <property type="match status" value="2"/>
</dbReference>
<dbReference type="InterPro" id="IPR017441">
    <property type="entry name" value="Protein_kinase_ATP_BS"/>
</dbReference>
<keyword evidence="11 16" id="KW-0067">ATP-binding</keyword>
<feature type="binding site" evidence="16">
    <location>
        <position position="99"/>
    </location>
    <ligand>
        <name>ATP</name>
        <dbReference type="ChEBI" id="CHEBI:30616"/>
    </ligand>
</feature>
<organism evidence="19 20">
    <name type="scientific">Daucus carota subsp. sativus</name>
    <name type="common">Carrot</name>
    <dbReference type="NCBI Taxonomy" id="79200"/>
    <lineage>
        <taxon>Eukaryota</taxon>
        <taxon>Viridiplantae</taxon>
        <taxon>Streptophyta</taxon>
        <taxon>Embryophyta</taxon>
        <taxon>Tracheophyta</taxon>
        <taxon>Spermatophyta</taxon>
        <taxon>Magnoliopsida</taxon>
        <taxon>eudicotyledons</taxon>
        <taxon>Gunneridae</taxon>
        <taxon>Pentapetalae</taxon>
        <taxon>asterids</taxon>
        <taxon>campanulids</taxon>
        <taxon>Apiales</taxon>
        <taxon>Apiaceae</taxon>
        <taxon>Apioideae</taxon>
        <taxon>Scandiceae</taxon>
        <taxon>Daucinae</taxon>
        <taxon>Daucus</taxon>
        <taxon>Daucus sect. Daucus</taxon>
    </lineage>
</organism>
<evidence type="ECO:0000256" key="13">
    <source>
        <dbReference type="ARBA" id="ARBA00023136"/>
    </source>
</evidence>
<dbReference type="PANTHER" id="PTHR47989">
    <property type="entry name" value="OS01G0750732 PROTEIN"/>
    <property type="match status" value="1"/>
</dbReference>
<feature type="transmembrane region" description="Helical" evidence="17">
    <location>
        <begin position="6"/>
        <end position="30"/>
    </location>
</feature>
<evidence type="ECO:0000256" key="6">
    <source>
        <dbReference type="ARBA" id="ARBA00022679"/>
    </source>
</evidence>
<feature type="domain" description="Protein kinase" evidence="18">
    <location>
        <begin position="72"/>
        <end position="354"/>
    </location>
</feature>
<dbReference type="PROSITE" id="PS50011">
    <property type="entry name" value="PROTEIN_KINASE_DOM"/>
    <property type="match status" value="2"/>
</dbReference>
<keyword evidence="20" id="KW-1185">Reference proteome</keyword>
<dbReference type="FunFam" id="3.30.200.20:FF:000039">
    <property type="entry name" value="receptor-like protein kinase FERONIA"/>
    <property type="match status" value="1"/>
</dbReference>
<evidence type="ECO:0000256" key="11">
    <source>
        <dbReference type="ARBA" id="ARBA00022840"/>
    </source>
</evidence>
<keyword evidence="15" id="KW-0325">Glycoprotein</keyword>
<comment type="similarity">
    <text evidence="3">In the C-terminal section; belongs to the protein kinase superfamily. Ser/Thr protein kinase family.</text>
</comment>
<evidence type="ECO:0000313" key="19">
    <source>
        <dbReference type="EMBL" id="WOH16015.1"/>
    </source>
</evidence>
<sequence length="694" mass="78242">MTQDLVFLYGYTNITVNLAIILITILNIVVYMLQKLQEAEVVEQKNWLQSSSTRQSCYRFSFNEMKRATRNFHIELVIGKGGFGNVYKGTLGATLVAIKRLKSTSKQGSTEFRAEIEMLSKIRHINLVSLIGYCNEGYEMILVYEFMAGGTLADHIHKRLRQDDTSSSPLSWVQRLKICIGAARGLDYLHTGTGIYQRIIHRDVKSTNILLDQNFAAKVSDFGLSRTSPANQTHTFVSTQVKGTFGYFDPDYFQTQRLTRKSDVYAFGVVLFEVLCGRPAVDKSLDEEQIGLARWAQYCFREKRLGEIIDEGIKDNVYPDSLEMFVKVAIQCLQTEPKHRPTMAEVVVGLESALALQEKRTEKITSDENQEEIDISDSEDLILIVSTGPQKKSLKQPCSKLIMKPSNLKSYTFHHLRTATSKFDPGALWGNDDYYTYYKGTGPITTIKRLKDNPNFKEVWLKEIDTLRKLCHPNIVKLIGYCLEKERLLVLEHPLHGRLDQHLRVSTSQRLSWKLRIGLAHGAAKGLAYLHGPGVNVIHRDVKTSNILIDSKYNAKLSGFSLAKDGPEEERSHVTTRVQGTFGYIDPEYYHTGELTLKSDVYSFGVVLLELLTGRKADNEVNLASSVQSRLSKEHGILDIMDAHLEGQYTVGAASTASSLALRCTSVDTKSRPDAKQVAEELEQLLSLINLEPH</sequence>
<protein>
    <recommendedName>
        <fullName evidence="18">Protein kinase domain-containing protein</fullName>
    </recommendedName>
</protein>
<evidence type="ECO:0000256" key="4">
    <source>
        <dbReference type="ARBA" id="ARBA00022475"/>
    </source>
</evidence>
<dbReference type="FunFam" id="1.10.510.10:FF:000240">
    <property type="entry name" value="Lectin-domain containing receptor kinase A4.3"/>
    <property type="match status" value="1"/>
</dbReference>
<dbReference type="InterPro" id="IPR008271">
    <property type="entry name" value="Ser/Thr_kinase_AS"/>
</dbReference>
<dbReference type="PROSITE" id="PS00107">
    <property type="entry name" value="PROTEIN_KINASE_ATP"/>
    <property type="match status" value="1"/>
</dbReference>
<evidence type="ECO:0000259" key="18">
    <source>
        <dbReference type="PROSITE" id="PS50011"/>
    </source>
</evidence>
<evidence type="ECO:0000256" key="16">
    <source>
        <dbReference type="PROSITE-ProRule" id="PRU10141"/>
    </source>
</evidence>
<keyword evidence="8" id="KW-0732">Signal</keyword>
<dbReference type="InterPro" id="IPR001245">
    <property type="entry name" value="Ser-Thr/Tyr_kinase_cat_dom"/>
</dbReference>
<keyword evidence="14" id="KW-0675">Receptor</keyword>
<keyword evidence="9 16" id="KW-0547">Nucleotide-binding</keyword>
<comment type="similarity">
    <text evidence="2">In the N-terminal section; belongs to the leguminous lectin family.</text>
</comment>
<feature type="domain" description="Protein kinase" evidence="18">
    <location>
        <begin position="423"/>
        <end position="686"/>
    </location>
</feature>
<evidence type="ECO:0000256" key="1">
    <source>
        <dbReference type="ARBA" id="ARBA00004251"/>
    </source>
</evidence>
<evidence type="ECO:0000256" key="3">
    <source>
        <dbReference type="ARBA" id="ARBA00010217"/>
    </source>
</evidence>
<keyword evidence="4" id="KW-1003">Cell membrane</keyword>
<dbReference type="InterPro" id="IPR011009">
    <property type="entry name" value="Kinase-like_dom_sf"/>
</dbReference>
<proteinExistence type="inferred from homology"/>
<name>A0AAF0XXZ9_DAUCS</name>
<dbReference type="PANTHER" id="PTHR47989:SF62">
    <property type="entry name" value="OS05G0423500 PROTEIN"/>
    <property type="match status" value="1"/>
</dbReference>
<evidence type="ECO:0000256" key="14">
    <source>
        <dbReference type="ARBA" id="ARBA00023170"/>
    </source>
</evidence>
<dbReference type="EMBL" id="CP093351">
    <property type="protein sequence ID" value="WOH16015.1"/>
    <property type="molecule type" value="Genomic_DNA"/>
</dbReference>
<dbReference type="PROSITE" id="PS00108">
    <property type="entry name" value="PROTEIN_KINASE_ST"/>
    <property type="match status" value="2"/>
</dbReference>
<reference evidence="19" key="1">
    <citation type="journal article" date="2016" name="Nat. Genet.">
        <title>A high-quality carrot genome assembly provides new insights into carotenoid accumulation and asterid genome evolution.</title>
        <authorList>
            <person name="Iorizzo M."/>
            <person name="Ellison S."/>
            <person name="Senalik D."/>
            <person name="Zeng P."/>
            <person name="Satapoomin P."/>
            <person name="Huang J."/>
            <person name="Bowman M."/>
            <person name="Iovene M."/>
            <person name="Sanseverino W."/>
            <person name="Cavagnaro P."/>
            <person name="Yildiz M."/>
            <person name="Macko-Podgorni A."/>
            <person name="Moranska E."/>
            <person name="Grzebelus E."/>
            <person name="Grzebelus D."/>
            <person name="Ashrafi H."/>
            <person name="Zheng Z."/>
            <person name="Cheng S."/>
            <person name="Spooner D."/>
            <person name="Van Deynze A."/>
            <person name="Simon P."/>
        </authorList>
    </citation>
    <scope>NUCLEOTIDE SEQUENCE</scope>
    <source>
        <tissue evidence="19">Leaf</tissue>
    </source>
</reference>
<keyword evidence="10" id="KW-0418">Kinase</keyword>
<dbReference type="Gene3D" id="1.10.510.10">
    <property type="entry name" value="Transferase(Phosphotransferase) domain 1"/>
    <property type="match status" value="2"/>
</dbReference>
<dbReference type="SMART" id="SM00220">
    <property type="entry name" value="S_TKc"/>
    <property type="match status" value="2"/>
</dbReference>
<evidence type="ECO:0000256" key="5">
    <source>
        <dbReference type="ARBA" id="ARBA00022527"/>
    </source>
</evidence>
<dbReference type="Gene3D" id="3.30.200.20">
    <property type="entry name" value="Phosphorylase Kinase, domain 1"/>
    <property type="match status" value="2"/>
</dbReference>
<dbReference type="InterPro" id="IPR000719">
    <property type="entry name" value="Prot_kinase_dom"/>
</dbReference>
<accession>A0AAF0XXZ9</accession>
<gene>
    <name evidence="19" type="ORF">DCAR_0935564</name>
</gene>
<dbReference type="AlphaFoldDB" id="A0AAF0XXZ9"/>
<dbReference type="Proteomes" id="UP000077755">
    <property type="component" value="Chromosome 9"/>
</dbReference>
<evidence type="ECO:0000256" key="7">
    <source>
        <dbReference type="ARBA" id="ARBA00022692"/>
    </source>
</evidence>
<keyword evidence="7 17" id="KW-0812">Transmembrane</keyword>
<dbReference type="SUPFAM" id="SSF56112">
    <property type="entry name" value="Protein kinase-like (PK-like)"/>
    <property type="match status" value="2"/>
</dbReference>
<comment type="subcellular location">
    <subcellularLocation>
        <location evidence="1">Cell membrane</location>
        <topology evidence="1">Single-pass type I membrane protein</topology>
    </subcellularLocation>
</comment>